<evidence type="ECO:0000313" key="3">
    <source>
        <dbReference type="Proteomes" id="UP000270296"/>
    </source>
</evidence>
<keyword evidence="3" id="KW-1185">Reference proteome</keyword>
<proteinExistence type="predicted"/>
<evidence type="ECO:0000256" key="1">
    <source>
        <dbReference type="SAM" id="MobiDB-lite"/>
    </source>
</evidence>
<dbReference type="WBParaSite" id="SBAD_0000418101-mRNA-1">
    <property type="protein sequence ID" value="SBAD_0000418101-mRNA-1"/>
    <property type="gene ID" value="SBAD_0000418101"/>
</dbReference>
<protein>
    <submittedName>
        <fullName evidence="2 4">Uncharacterized protein</fullName>
    </submittedName>
</protein>
<dbReference type="Proteomes" id="UP000270296">
    <property type="component" value="Unassembled WGS sequence"/>
</dbReference>
<accession>A0A183IK59</accession>
<evidence type="ECO:0000313" key="4">
    <source>
        <dbReference type="WBParaSite" id="SBAD_0000418101-mRNA-1"/>
    </source>
</evidence>
<gene>
    <name evidence="2" type="ORF">SBAD_LOCUS4005</name>
</gene>
<dbReference type="AlphaFoldDB" id="A0A183IK59"/>
<evidence type="ECO:0000313" key="2">
    <source>
        <dbReference type="EMBL" id="VDP03063.1"/>
    </source>
</evidence>
<organism evidence="4">
    <name type="scientific">Soboliphyme baturini</name>
    <dbReference type="NCBI Taxonomy" id="241478"/>
    <lineage>
        <taxon>Eukaryota</taxon>
        <taxon>Metazoa</taxon>
        <taxon>Ecdysozoa</taxon>
        <taxon>Nematoda</taxon>
        <taxon>Enoplea</taxon>
        <taxon>Dorylaimia</taxon>
        <taxon>Dioctophymatida</taxon>
        <taxon>Dioctophymatoidea</taxon>
        <taxon>Soboliphymatidae</taxon>
        <taxon>Soboliphyme</taxon>
    </lineage>
</organism>
<dbReference type="EMBL" id="UZAM01008067">
    <property type="protein sequence ID" value="VDP03063.1"/>
    <property type="molecule type" value="Genomic_DNA"/>
</dbReference>
<reference evidence="4" key="1">
    <citation type="submission" date="2016-06" db="UniProtKB">
        <authorList>
            <consortium name="WormBaseParasite"/>
        </authorList>
    </citation>
    <scope>IDENTIFICATION</scope>
</reference>
<name>A0A183IK59_9BILA</name>
<sequence length="134" mass="14693">MRRRPAGDGGFCVVGFLCQSRSMVLLVVCRREGERFGFCVIVIADLAAVRKANFTAVIVIRRSCFFPSMLDLAQNEFLDGQSQKPHKPHTMEDVMRQTPAPPPPPPPLLPPAELASLIVQVQVVRPDVPCTAGI</sequence>
<feature type="region of interest" description="Disordered" evidence="1">
    <location>
        <begin position="77"/>
        <end position="107"/>
    </location>
</feature>
<reference evidence="2 3" key="2">
    <citation type="submission" date="2018-11" db="EMBL/GenBank/DDBJ databases">
        <authorList>
            <consortium name="Pathogen Informatics"/>
        </authorList>
    </citation>
    <scope>NUCLEOTIDE SEQUENCE [LARGE SCALE GENOMIC DNA]</scope>
</reference>